<dbReference type="InterPro" id="IPR029063">
    <property type="entry name" value="SAM-dependent_MTases_sf"/>
</dbReference>
<dbReference type="GO" id="GO:0009007">
    <property type="term" value="F:site-specific DNA-methyltransferase (adenine-specific) activity"/>
    <property type="evidence" value="ECO:0007669"/>
    <property type="project" value="UniProtKB-EC"/>
</dbReference>
<dbReference type="Proteomes" id="UP000197783">
    <property type="component" value="Unassembled WGS sequence"/>
</dbReference>
<dbReference type="EMBL" id="NBBJ01000004">
    <property type="protein sequence ID" value="OWK28957.1"/>
    <property type="molecule type" value="Genomic_DNA"/>
</dbReference>
<evidence type="ECO:0000256" key="1">
    <source>
        <dbReference type="ARBA" id="ARBA00006594"/>
    </source>
</evidence>
<dbReference type="AlphaFoldDB" id="A0A245ZGT0"/>
<proteinExistence type="inferred from homology"/>
<gene>
    <name evidence="6" type="ORF">SPMU_24830</name>
</gene>
<dbReference type="InterPro" id="IPR044946">
    <property type="entry name" value="Restrct_endonuc_typeI_TRD_sf"/>
</dbReference>
<name>A0A245ZGT0_9SPHN</name>
<evidence type="ECO:0000313" key="6">
    <source>
        <dbReference type="EMBL" id="OWK28957.1"/>
    </source>
</evidence>
<dbReference type="GO" id="GO:0009307">
    <property type="term" value="P:DNA restriction-modification system"/>
    <property type="evidence" value="ECO:0007669"/>
    <property type="project" value="UniProtKB-KW"/>
</dbReference>
<organism evidence="6 7">
    <name type="scientific">Sphingomonas mucosissima</name>
    <dbReference type="NCBI Taxonomy" id="370959"/>
    <lineage>
        <taxon>Bacteria</taxon>
        <taxon>Pseudomonadati</taxon>
        <taxon>Pseudomonadota</taxon>
        <taxon>Alphaproteobacteria</taxon>
        <taxon>Sphingomonadales</taxon>
        <taxon>Sphingomonadaceae</taxon>
        <taxon>Sphingomonas</taxon>
    </lineage>
</organism>
<dbReference type="Gene3D" id="3.40.50.150">
    <property type="entry name" value="Vaccinia Virus protein VP39"/>
    <property type="match status" value="1"/>
</dbReference>
<dbReference type="GO" id="GO:0008170">
    <property type="term" value="F:N-methyltransferase activity"/>
    <property type="evidence" value="ECO:0007669"/>
    <property type="project" value="InterPro"/>
</dbReference>
<evidence type="ECO:0000313" key="7">
    <source>
        <dbReference type="Proteomes" id="UP000197783"/>
    </source>
</evidence>
<keyword evidence="6" id="KW-0808">Transferase</keyword>
<keyword evidence="6" id="KW-0489">Methyltransferase</keyword>
<keyword evidence="3" id="KW-0238">DNA-binding</keyword>
<dbReference type="InterPro" id="IPR003356">
    <property type="entry name" value="DNA_methylase_A-5"/>
</dbReference>
<feature type="coiled-coil region" evidence="4">
    <location>
        <begin position="187"/>
        <end position="217"/>
    </location>
</feature>
<dbReference type="SUPFAM" id="SSF116734">
    <property type="entry name" value="DNA methylase specificity domain"/>
    <property type="match status" value="1"/>
</dbReference>
<dbReference type="PRINTS" id="PR00507">
    <property type="entry name" value="N12N6MTFRASE"/>
</dbReference>
<dbReference type="EC" id="2.1.1.72" evidence="6"/>
<dbReference type="Pfam" id="PF02384">
    <property type="entry name" value="N6_Mtase"/>
    <property type="match status" value="2"/>
</dbReference>
<dbReference type="InterPro" id="IPR052916">
    <property type="entry name" value="Type-I_RE_MTase_Subunit"/>
</dbReference>
<evidence type="ECO:0000256" key="2">
    <source>
        <dbReference type="ARBA" id="ARBA00022747"/>
    </source>
</evidence>
<dbReference type="Gene3D" id="3.90.220.20">
    <property type="entry name" value="DNA methylase specificity domains"/>
    <property type="match status" value="1"/>
</dbReference>
<evidence type="ECO:0000259" key="5">
    <source>
        <dbReference type="Pfam" id="PF02384"/>
    </source>
</evidence>
<keyword evidence="2" id="KW-0680">Restriction system</keyword>
<dbReference type="GO" id="GO:0003677">
    <property type="term" value="F:DNA binding"/>
    <property type="evidence" value="ECO:0007669"/>
    <property type="project" value="UniProtKB-KW"/>
</dbReference>
<feature type="domain" description="DNA methylase adenine-specific" evidence="5">
    <location>
        <begin position="626"/>
        <end position="708"/>
    </location>
</feature>
<sequence length="973" mass="107724">MTRPYSDLDPRTELEQRVSADMASALTKRGATVTHHGTNASHAPSIADADITVEWTVASKRHRLLVEVAKRSDESEFTSIVEHLNRAIAVAPGMTTNVLYSGLSTSVRMARFLRNENQQRERDGRAGRIVFLPLNRLQTHLSHWAAAPAKAYPLTGLTSAVARWPEFATDLAAAQVFQEEVFPDWTEEEQELDLARLRELAVRQERLRRDIVGLENKLRERGVTGQRAHKFLIYLFFVALYEDKRGIESRATLSGFADYRTKMSPADRADKEFKDWTVHHLIKKDIVFDPDIVTSGMFDRYERLELPDEFIVSTVLPIFERYPLSAGGIDFIGAVFEALARRAEKDNRIGQFFTPETAVISTVRLVSPRPSDVVLDPACGTGRFLIHAMDAMLANAVATATETKEEVEQKVRRERLLGTDIDPWVATIAKMNMYLHGDGKSNVRPANGLALSAYDVFAPRTPARAHEAIDVALTNPPLGDVNFREVAAELARSGSLGKVKAAPGSEAYESEIAAKANRWTKERLRVVPHTCVEQTRADTLSKRVTDWRDKLLLAMKTRDERKERHARRHLDAAEAGLAEVKGAIAAGKLTYVTAGNNAKGGALFLSAILDYLKPIRDAGAPEEWKGGIVGIVVDEAVLNTSAYGDARSFIRDNYFIKAVVSLPRNAFEFLARTTAKTSILLLIKKPDPAIVQREPVFFAKAHTIGYTSTGVDDRNDFPAINEAFNIWRQAAPSSYAGGVVSPARLAKATAKVPLCDGLVSLYQLSDESPTERLDFAYNRMKELVATMGERILLSSVIEPVTRIPNTELVDEEALVHSYAWVRSTDGRVRPKGIQDLQYDTKDLREIKSGDILVSGIDAVRGAIGVVEDDCDGLIVSKEFFTFRVRESSEGKVDAQYVARLLRSEKMRAILEGAITGVSNRTRLESPAQLIALPIPPLPSIKVQQSLAEQVRAAFRAQDEAAKVFAAIDKSLSA</sequence>
<dbReference type="PANTHER" id="PTHR42998:SF1">
    <property type="entry name" value="TYPE I RESTRICTION ENZYME HINDI METHYLASE SUBUNIT"/>
    <property type="match status" value="1"/>
</dbReference>
<dbReference type="SUPFAM" id="SSF53335">
    <property type="entry name" value="S-adenosyl-L-methionine-dependent methyltransferases"/>
    <property type="match status" value="1"/>
</dbReference>
<comment type="caution">
    <text evidence="6">The sequence shown here is derived from an EMBL/GenBank/DDBJ whole genome shotgun (WGS) entry which is preliminary data.</text>
</comment>
<accession>A0A245ZGT0</accession>
<dbReference type="GO" id="GO:0032259">
    <property type="term" value="P:methylation"/>
    <property type="evidence" value="ECO:0007669"/>
    <property type="project" value="UniProtKB-KW"/>
</dbReference>
<reference evidence="6 7" key="1">
    <citation type="submission" date="2017-03" db="EMBL/GenBank/DDBJ databases">
        <title>Genome sequence of Sphingomonas mucosissima DSM 17494.</title>
        <authorList>
            <person name="Poehlein A."/>
            <person name="Wuebbeler J.H."/>
            <person name="Steinbuechel A."/>
            <person name="Daniel R."/>
        </authorList>
    </citation>
    <scope>NUCLEOTIDE SEQUENCE [LARGE SCALE GENOMIC DNA]</scope>
    <source>
        <strain evidence="6 7">DSM 17494</strain>
    </source>
</reference>
<evidence type="ECO:0000256" key="3">
    <source>
        <dbReference type="ARBA" id="ARBA00023125"/>
    </source>
</evidence>
<dbReference type="PANTHER" id="PTHR42998">
    <property type="entry name" value="TYPE I RESTRICTION ENZYME HINDVIIP M PROTEIN-RELATED"/>
    <property type="match status" value="1"/>
</dbReference>
<evidence type="ECO:0000256" key="4">
    <source>
        <dbReference type="SAM" id="Coils"/>
    </source>
</evidence>
<protein>
    <submittedName>
        <fullName evidence="6">Putative type I restriction enzymeP M protein</fullName>
        <ecNumber evidence="6">2.1.1.72</ecNumber>
    </submittedName>
</protein>
<keyword evidence="7" id="KW-1185">Reference proteome</keyword>
<comment type="similarity">
    <text evidence="1">Belongs to the N(4)/N(6)-methyltransferase family.</text>
</comment>
<keyword evidence="4" id="KW-0175">Coiled coil</keyword>
<feature type="domain" description="DNA methylase adenine-specific" evidence="5">
    <location>
        <begin position="329"/>
        <end position="481"/>
    </location>
</feature>